<name>A0ABW1MFJ3_9ACTN</name>
<comment type="caution">
    <text evidence="4">The sequence shown here is derived from an EMBL/GenBank/DDBJ whole genome shotgun (WGS) entry which is preliminary data.</text>
</comment>
<accession>A0ABW1MFJ3</accession>
<gene>
    <name evidence="4" type="ORF">ACFP4F_08015</name>
</gene>
<dbReference type="InterPro" id="IPR028087">
    <property type="entry name" value="Tad_N"/>
</dbReference>
<reference evidence="5" key="1">
    <citation type="journal article" date="2019" name="Int. J. Syst. Evol. Microbiol.">
        <title>The Global Catalogue of Microorganisms (GCM) 10K type strain sequencing project: providing services to taxonomists for standard genome sequencing and annotation.</title>
        <authorList>
            <consortium name="The Broad Institute Genomics Platform"/>
            <consortium name="The Broad Institute Genome Sequencing Center for Infectious Disease"/>
            <person name="Wu L."/>
            <person name="Ma J."/>
        </authorList>
    </citation>
    <scope>NUCLEOTIDE SEQUENCE [LARGE SCALE GENOMIC DNA]</scope>
    <source>
        <strain evidence="5">CGMCC 1.15180</strain>
    </source>
</reference>
<dbReference type="Proteomes" id="UP001596139">
    <property type="component" value="Unassembled WGS sequence"/>
</dbReference>
<sequence>MNLPAPRISRAALRTCRDSGQALPIYITVVAGLLFLAFAYFAVGQAGAARNGAQSAADAAALAAAQDARDQVREALLGSLDEPADWPVLLEGQRYDAVRACLAAGGFAQRNDAAVAGDGCRQLSDDRQGFTVQVRTTGGMGASVIPGTENEQAKARATAVIEPKCALRPDEEPGGGGTGDEPPEPEPGAGDDPKPEPGAGDKDKDRDSRHLNLMCDGQEWSIDPEEPDPAHPDFPRAADLFSVKLAD</sequence>
<feature type="domain" description="Putative Flp pilus-assembly TadG-like N-terminal" evidence="3">
    <location>
        <begin position="20"/>
        <end position="67"/>
    </location>
</feature>
<evidence type="ECO:0000313" key="5">
    <source>
        <dbReference type="Proteomes" id="UP001596139"/>
    </source>
</evidence>
<keyword evidence="5" id="KW-1185">Reference proteome</keyword>
<dbReference type="Pfam" id="PF13400">
    <property type="entry name" value="Tad"/>
    <property type="match status" value="1"/>
</dbReference>
<evidence type="ECO:0000256" key="1">
    <source>
        <dbReference type="SAM" id="MobiDB-lite"/>
    </source>
</evidence>
<organism evidence="4 5">
    <name type="scientific">Streptomyces ochraceiscleroticus</name>
    <dbReference type="NCBI Taxonomy" id="47761"/>
    <lineage>
        <taxon>Bacteria</taxon>
        <taxon>Bacillati</taxon>
        <taxon>Actinomycetota</taxon>
        <taxon>Actinomycetes</taxon>
        <taxon>Kitasatosporales</taxon>
        <taxon>Streptomycetaceae</taxon>
        <taxon>Streptomyces</taxon>
    </lineage>
</organism>
<keyword evidence="2" id="KW-0812">Transmembrane</keyword>
<proteinExistence type="predicted"/>
<feature type="region of interest" description="Disordered" evidence="1">
    <location>
        <begin position="141"/>
        <end position="247"/>
    </location>
</feature>
<evidence type="ECO:0000259" key="3">
    <source>
        <dbReference type="Pfam" id="PF13400"/>
    </source>
</evidence>
<feature type="compositionally biased region" description="Basic and acidic residues" evidence="1">
    <location>
        <begin position="191"/>
        <end position="210"/>
    </location>
</feature>
<keyword evidence="2" id="KW-1133">Transmembrane helix</keyword>
<protein>
    <submittedName>
        <fullName evidence="4">Pilus assembly protein TadG-related protein</fullName>
    </submittedName>
</protein>
<evidence type="ECO:0000256" key="2">
    <source>
        <dbReference type="SAM" id="Phobius"/>
    </source>
</evidence>
<dbReference type="RefSeq" id="WP_382467380.1">
    <property type="nucleotide sequence ID" value="NZ_JBHSPX010000003.1"/>
</dbReference>
<dbReference type="EMBL" id="JBHSPX010000003">
    <property type="protein sequence ID" value="MFC6062491.1"/>
    <property type="molecule type" value="Genomic_DNA"/>
</dbReference>
<evidence type="ECO:0000313" key="4">
    <source>
        <dbReference type="EMBL" id="MFC6062491.1"/>
    </source>
</evidence>
<keyword evidence="2" id="KW-0472">Membrane</keyword>
<feature type="transmembrane region" description="Helical" evidence="2">
    <location>
        <begin position="23"/>
        <end position="43"/>
    </location>
</feature>